<proteinExistence type="predicted"/>
<dbReference type="EMBL" id="CM031836">
    <property type="protein sequence ID" value="KAG6684419.1"/>
    <property type="molecule type" value="Genomic_DNA"/>
</dbReference>
<gene>
    <name evidence="1" type="ORF">I3842_12G062400</name>
</gene>
<reference evidence="1" key="1">
    <citation type="submission" date="2021-01" db="EMBL/GenBank/DDBJ databases">
        <authorList>
            <person name="Lovell J.T."/>
            <person name="Bentley N."/>
            <person name="Bhattarai G."/>
            <person name="Jenkins J.W."/>
            <person name="Sreedasyam A."/>
            <person name="Alarcon Y."/>
            <person name="Bock C."/>
            <person name="Boston L."/>
            <person name="Carlson J."/>
            <person name="Cervantes K."/>
            <person name="Clermont K."/>
            <person name="Krom N."/>
            <person name="Kubenka K."/>
            <person name="Mamidi S."/>
            <person name="Mattison C."/>
            <person name="Monteros M."/>
            <person name="Pisani C."/>
            <person name="Plott C."/>
            <person name="Rajasekar S."/>
            <person name="Rhein H.S."/>
            <person name="Rohla C."/>
            <person name="Song M."/>
            <person name="Hilaire R.S."/>
            <person name="Shu S."/>
            <person name="Wells L."/>
            <person name="Wang X."/>
            <person name="Webber J."/>
            <person name="Heerema R.J."/>
            <person name="Klein P."/>
            <person name="Conner P."/>
            <person name="Grauke L."/>
            <person name="Grimwood J."/>
            <person name="Schmutz J."/>
            <person name="Randall J.J."/>
        </authorList>
    </citation>
    <scope>NUCLEOTIDE SEQUENCE</scope>
    <source>
        <tissue evidence="1">Leaf</tissue>
    </source>
</reference>
<dbReference type="Proteomes" id="UP000811246">
    <property type="component" value="Chromosome 12"/>
</dbReference>
<protein>
    <submittedName>
        <fullName evidence="1">Uncharacterized protein</fullName>
    </submittedName>
</protein>
<organism evidence="1 2">
    <name type="scientific">Carya illinoinensis</name>
    <name type="common">Pecan</name>
    <dbReference type="NCBI Taxonomy" id="32201"/>
    <lineage>
        <taxon>Eukaryota</taxon>
        <taxon>Viridiplantae</taxon>
        <taxon>Streptophyta</taxon>
        <taxon>Embryophyta</taxon>
        <taxon>Tracheophyta</taxon>
        <taxon>Spermatophyta</taxon>
        <taxon>Magnoliopsida</taxon>
        <taxon>eudicotyledons</taxon>
        <taxon>Gunneridae</taxon>
        <taxon>Pentapetalae</taxon>
        <taxon>rosids</taxon>
        <taxon>fabids</taxon>
        <taxon>Fagales</taxon>
        <taxon>Juglandaceae</taxon>
        <taxon>Carya</taxon>
    </lineage>
</organism>
<evidence type="ECO:0000313" key="1">
    <source>
        <dbReference type="EMBL" id="KAG6684419.1"/>
    </source>
</evidence>
<comment type="caution">
    <text evidence="1">The sequence shown here is derived from an EMBL/GenBank/DDBJ whole genome shotgun (WGS) entry which is preliminary data.</text>
</comment>
<sequence length="125" mass="14009">MILKPLKMTRAPLFESELGSSLTGPYVIFGDKLDSNRLGELLNGKIAGESAEVVELDAMFVDASGVGLLPKRRNLRSFRLSFRWPNCIDVKKVYDFFFSSVKLGSYGYDPYLLCSGRVKSVWNFG</sequence>
<evidence type="ECO:0000313" key="2">
    <source>
        <dbReference type="Proteomes" id="UP000811246"/>
    </source>
</evidence>
<name>A0A922DHB2_CARIL</name>
<dbReference type="AlphaFoldDB" id="A0A922DHB2"/>
<accession>A0A922DHB2</accession>